<organism evidence="2 3">
    <name type="scientific">Clunio marinus</name>
    <dbReference type="NCBI Taxonomy" id="568069"/>
    <lineage>
        <taxon>Eukaryota</taxon>
        <taxon>Metazoa</taxon>
        <taxon>Ecdysozoa</taxon>
        <taxon>Arthropoda</taxon>
        <taxon>Hexapoda</taxon>
        <taxon>Insecta</taxon>
        <taxon>Pterygota</taxon>
        <taxon>Neoptera</taxon>
        <taxon>Endopterygota</taxon>
        <taxon>Diptera</taxon>
        <taxon>Nematocera</taxon>
        <taxon>Chironomoidea</taxon>
        <taxon>Chironomidae</taxon>
        <taxon>Clunio</taxon>
    </lineage>
</organism>
<feature type="compositionally biased region" description="Basic residues" evidence="1">
    <location>
        <begin position="61"/>
        <end position="72"/>
    </location>
</feature>
<feature type="region of interest" description="Disordered" evidence="1">
    <location>
        <begin position="61"/>
        <end position="80"/>
    </location>
</feature>
<protein>
    <submittedName>
        <fullName evidence="2">CLUMA_CG020229, isoform A</fullName>
    </submittedName>
</protein>
<dbReference type="Proteomes" id="UP000183832">
    <property type="component" value="Unassembled WGS sequence"/>
</dbReference>
<proteinExistence type="predicted"/>
<reference evidence="2 3" key="1">
    <citation type="submission" date="2015-04" db="EMBL/GenBank/DDBJ databases">
        <authorList>
            <person name="Syromyatnikov M.Y."/>
            <person name="Popov V.N."/>
        </authorList>
    </citation>
    <scope>NUCLEOTIDE SEQUENCE [LARGE SCALE GENOMIC DNA]</scope>
</reference>
<dbReference type="EMBL" id="CVRI01000070">
    <property type="protein sequence ID" value="CRL07249.1"/>
    <property type="molecule type" value="Genomic_DNA"/>
</dbReference>
<accession>A0A1J1J8M1</accession>
<gene>
    <name evidence="2" type="ORF">CLUMA_CG020229</name>
</gene>
<evidence type="ECO:0000313" key="2">
    <source>
        <dbReference type="EMBL" id="CRL07249.1"/>
    </source>
</evidence>
<evidence type="ECO:0000313" key="3">
    <source>
        <dbReference type="Proteomes" id="UP000183832"/>
    </source>
</evidence>
<evidence type="ECO:0000256" key="1">
    <source>
        <dbReference type="SAM" id="MobiDB-lite"/>
    </source>
</evidence>
<name>A0A1J1J8M1_9DIPT</name>
<sequence>MRRNKQSSNTSLSSFEWFRNVEKEEESTETNKKQAGQLIKYFSIVERKKLQNVLNLHHDHLHIKHQNSKSGKKLNENNAK</sequence>
<dbReference type="AlphaFoldDB" id="A0A1J1J8M1"/>
<keyword evidence="3" id="KW-1185">Reference proteome</keyword>